<reference evidence="1" key="1">
    <citation type="submission" date="2021-01" db="EMBL/GenBank/DDBJ databases">
        <authorList>
            <person name="Kaushik A."/>
        </authorList>
    </citation>
    <scope>NUCLEOTIDE SEQUENCE</scope>
    <source>
        <strain evidence="1">AG6-10EEA</strain>
    </source>
</reference>
<accession>A0A8H3C8E3</accession>
<proteinExistence type="predicted"/>
<name>A0A8H3C8E3_9AGAM</name>
<dbReference type="AlphaFoldDB" id="A0A8H3C8E3"/>
<sequence>MHTSDLVPYDVSMQPGQGYNSFLHRPCIYNAVEMGPEVKLLTTRATSERGISQVVSYSSRIVNRASEVTRSLNVSAAASVKNGGIRTAGHQSGLDDTKIATSDINLVISVKVTNETTTLGTHPKIFEIPGLQDTVENSEARFHQVYGDSYISGFVVGGEFHATMSIKVLDRSQKNEIISDLTRKLGKTKDKSLQETTNRLRDTFNDSMKQAETSISVHWRGGGKIKADDEQWTIESLFTAAAAFPNKVAKSPQRCWAILTRYPNNPSFMKSSFKSIPVHDYSNVQQYAADLFDAFVQYKSCLLRIKDALDLPLDYISGPGIEPIEMRVEALISARGEIKKEMFKIISAVEDIDLSPANVKTILEGKDFGDPEIWATRLPVLNDAMEAIPEASVGNTQILAPPELVLDALMMMSFVGEDGKEHGDENLIHEIAQQLGVAPLEPSESETVGHLATSETREAMNDKEREIVETPENRRRFAPHFRFDVPYGSVSGSSKAFNDAEQLAKAIVAPGWPVRLQVQMVKDANGEPTLGMCRAIYPHIKLHTDDVMRNTLGDIGRINIGLGASDRITCLKFGLDKKQEVVRIRSVEVQTSGGQHKKVPGSELAKESDDHVTCHIPDGFSGLKGFYGYKAQGKVERIGVIWGK</sequence>
<comment type="caution">
    <text evidence="1">The sequence shown here is derived from an EMBL/GenBank/DDBJ whole genome shotgun (WGS) entry which is preliminary data.</text>
</comment>
<dbReference type="Proteomes" id="UP000663853">
    <property type="component" value="Unassembled WGS sequence"/>
</dbReference>
<protein>
    <submittedName>
        <fullName evidence="1">Uncharacterized protein</fullName>
    </submittedName>
</protein>
<evidence type="ECO:0000313" key="1">
    <source>
        <dbReference type="EMBL" id="CAE6476509.1"/>
    </source>
</evidence>
<organism evidence="1 2">
    <name type="scientific">Rhizoctonia solani</name>
    <dbReference type="NCBI Taxonomy" id="456999"/>
    <lineage>
        <taxon>Eukaryota</taxon>
        <taxon>Fungi</taxon>
        <taxon>Dikarya</taxon>
        <taxon>Basidiomycota</taxon>
        <taxon>Agaricomycotina</taxon>
        <taxon>Agaricomycetes</taxon>
        <taxon>Cantharellales</taxon>
        <taxon>Ceratobasidiaceae</taxon>
        <taxon>Rhizoctonia</taxon>
    </lineage>
</organism>
<dbReference type="EMBL" id="CAJMXA010002140">
    <property type="protein sequence ID" value="CAE6476509.1"/>
    <property type="molecule type" value="Genomic_DNA"/>
</dbReference>
<gene>
    <name evidence="1" type="ORF">RDB_LOCUS81779</name>
</gene>
<evidence type="ECO:0000313" key="2">
    <source>
        <dbReference type="Proteomes" id="UP000663853"/>
    </source>
</evidence>